<dbReference type="Gene3D" id="3.10.180.10">
    <property type="entry name" value="2,3-Dihydroxybiphenyl 1,2-Dioxygenase, domain 1"/>
    <property type="match status" value="1"/>
</dbReference>
<dbReference type="InterPro" id="IPR037523">
    <property type="entry name" value="VOC_core"/>
</dbReference>
<evidence type="ECO:0000259" key="1">
    <source>
        <dbReference type="PROSITE" id="PS51819"/>
    </source>
</evidence>
<accession>A0ABP7KN28</accession>
<organism evidence="2 3">
    <name type="scientific">Leifsonia kafniensis</name>
    <dbReference type="NCBI Taxonomy" id="475957"/>
    <lineage>
        <taxon>Bacteria</taxon>
        <taxon>Bacillati</taxon>
        <taxon>Actinomycetota</taxon>
        <taxon>Actinomycetes</taxon>
        <taxon>Micrococcales</taxon>
        <taxon>Microbacteriaceae</taxon>
        <taxon>Leifsonia</taxon>
    </lineage>
</organism>
<name>A0ABP7KN28_9MICO</name>
<gene>
    <name evidence="2" type="ORF">GCM10022381_24240</name>
</gene>
<dbReference type="PROSITE" id="PS51819">
    <property type="entry name" value="VOC"/>
    <property type="match status" value="1"/>
</dbReference>
<dbReference type="InterPro" id="IPR004360">
    <property type="entry name" value="Glyas_Fos-R_dOase_dom"/>
</dbReference>
<evidence type="ECO:0000313" key="2">
    <source>
        <dbReference type="EMBL" id="GAA3881136.1"/>
    </source>
</evidence>
<dbReference type="Proteomes" id="UP001501803">
    <property type="component" value="Unassembled WGS sequence"/>
</dbReference>
<keyword evidence="3" id="KW-1185">Reference proteome</keyword>
<sequence>MEILQVAQHADNLDRAAAFYEALLGGPPAARFDPPGLLFFNVGRSRLLLETAAAPALIYLQVDDVRVTVDALRARDVEIIDAPHVIFTHTDDTLGPAGTDEWMAFIRDSEGNTVGLVSHEPRHDP</sequence>
<evidence type="ECO:0000313" key="3">
    <source>
        <dbReference type="Proteomes" id="UP001501803"/>
    </source>
</evidence>
<dbReference type="RefSeq" id="WP_345066877.1">
    <property type="nucleotide sequence ID" value="NZ_BAABCN010000007.1"/>
</dbReference>
<comment type="caution">
    <text evidence="2">The sequence shown here is derived from an EMBL/GenBank/DDBJ whole genome shotgun (WGS) entry which is preliminary data.</text>
</comment>
<feature type="domain" description="VOC" evidence="1">
    <location>
        <begin position="2"/>
        <end position="119"/>
    </location>
</feature>
<dbReference type="SUPFAM" id="SSF54593">
    <property type="entry name" value="Glyoxalase/Bleomycin resistance protein/Dihydroxybiphenyl dioxygenase"/>
    <property type="match status" value="1"/>
</dbReference>
<dbReference type="Pfam" id="PF00903">
    <property type="entry name" value="Glyoxalase"/>
    <property type="match status" value="1"/>
</dbReference>
<dbReference type="EMBL" id="BAABCN010000007">
    <property type="protein sequence ID" value="GAA3881136.1"/>
    <property type="molecule type" value="Genomic_DNA"/>
</dbReference>
<proteinExistence type="predicted"/>
<dbReference type="InterPro" id="IPR029068">
    <property type="entry name" value="Glyas_Bleomycin-R_OHBP_Dase"/>
</dbReference>
<reference evidence="3" key="1">
    <citation type="journal article" date="2019" name="Int. J. Syst. Evol. Microbiol.">
        <title>The Global Catalogue of Microorganisms (GCM) 10K type strain sequencing project: providing services to taxonomists for standard genome sequencing and annotation.</title>
        <authorList>
            <consortium name="The Broad Institute Genomics Platform"/>
            <consortium name="The Broad Institute Genome Sequencing Center for Infectious Disease"/>
            <person name="Wu L."/>
            <person name="Ma J."/>
        </authorList>
    </citation>
    <scope>NUCLEOTIDE SEQUENCE [LARGE SCALE GENOMIC DNA]</scope>
    <source>
        <strain evidence="3">JCM 17021</strain>
    </source>
</reference>
<protein>
    <submittedName>
        <fullName evidence="2">Glyoxalase</fullName>
    </submittedName>
</protein>